<comment type="caution">
    <text evidence="1">The sequence shown here is derived from an EMBL/GenBank/DDBJ whole genome shotgun (WGS) entry which is preliminary data.</text>
</comment>
<sequence>MKIKDFYQSRDFSLFHSSAFQGVTRILNISLKKITVECIWQELTAQQQGQFPIRWYNPYTLVKSFTSESLFARTARTIRTIRYSTI</sequence>
<reference evidence="1 2" key="1">
    <citation type="journal article" date="2021" name="Int. J. Syst. Evol. Microbiol.">
        <title>Amazonocrinis nigriterrae gen. nov., sp. nov., Atlanticothrix silvestris gen. nov., sp. nov. and Dendronalium phyllosphericum gen. nov., sp. nov., nostocacean cyanobacteria from Brazilian environments.</title>
        <authorList>
            <person name="Alvarenga D.O."/>
            <person name="Andreote A.P.D."/>
            <person name="Branco L.H.Z."/>
            <person name="Delbaje E."/>
            <person name="Cruz R.B."/>
            <person name="Varani A.M."/>
            <person name="Fiore M.F."/>
        </authorList>
    </citation>
    <scope>NUCLEOTIDE SEQUENCE [LARGE SCALE GENOMIC DNA]</scope>
    <source>
        <strain evidence="1 2">CENA369</strain>
    </source>
</reference>
<dbReference type="AlphaFoldDB" id="A0A8J7I643"/>
<proteinExistence type="predicted"/>
<protein>
    <submittedName>
        <fullName evidence="1">Uncharacterized protein</fullName>
    </submittedName>
</protein>
<evidence type="ECO:0000313" key="2">
    <source>
        <dbReference type="Proteomes" id="UP000662314"/>
    </source>
</evidence>
<keyword evidence="2" id="KW-1185">Reference proteome</keyword>
<name>A0A8J7I643_9NOST</name>
<accession>A0A8J7I643</accession>
<dbReference type="RefSeq" id="WP_214433403.1">
    <property type="nucleotide sequence ID" value="NZ_JAECZA010000080.1"/>
</dbReference>
<evidence type="ECO:0000313" key="1">
    <source>
        <dbReference type="EMBL" id="MBH8574598.1"/>
    </source>
</evidence>
<gene>
    <name evidence="1" type="ORF">I8752_16525</name>
</gene>
<organism evidence="1 2">
    <name type="scientific">Dendronalium phyllosphericum CENA369</name>
    <dbReference type="NCBI Taxonomy" id="1725256"/>
    <lineage>
        <taxon>Bacteria</taxon>
        <taxon>Bacillati</taxon>
        <taxon>Cyanobacteriota</taxon>
        <taxon>Cyanophyceae</taxon>
        <taxon>Nostocales</taxon>
        <taxon>Nostocaceae</taxon>
        <taxon>Dendronalium</taxon>
        <taxon>Dendronalium phyllosphericum</taxon>
    </lineage>
</organism>
<dbReference type="EMBL" id="JAECZA010000080">
    <property type="protein sequence ID" value="MBH8574598.1"/>
    <property type="molecule type" value="Genomic_DNA"/>
</dbReference>
<dbReference type="Proteomes" id="UP000662314">
    <property type="component" value="Unassembled WGS sequence"/>
</dbReference>